<gene>
    <name evidence="5" type="ORF">AAL_01366</name>
</gene>
<dbReference type="Pfam" id="PF06414">
    <property type="entry name" value="Zeta_toxin"/>
    <property type="match status" value="1"/>
</dbReference>
<keyword evidence="1" id="KW-0547">Nucleotide-binding</keyword>
<dbReference type="EMBL" id="AZGY01000002">
    <property type="protein sequence ID" value="OAA32034.1"/>
    <property type="molecule type" value="Genomic_DNA"/>
</dbReference>
<sequence>MPPPPDLSSYRLSEQDSHRIFTTEILPVEFHDFPSQPSPPSTTAVGHHHHHHHHQQRQALAVLVVGQTGAGKTRLSPAILSGMRLVNVSQPPVHLIADTYKTYHPSYAHLMETAPQHASPATGPDARKWLAMASEEVTRRRLNVLLESACRHPSDFKDLVRIFSAAGYRVEIVLLAVPAALSMLGIQLRYHEKLPEAQSRNLPVRLTPAKVHDDSYAGLMDAAAFLDQSALADQVLVVRRGNMVAYGVSKTSDGKMDVGETTIAAALARERHRPLTPEEAQTASADLQKLGDYEDGSNVVERVKGMLQSVVSDTTDQDESIHDWPVLKPLRFAEADSEAGDSFNVLRLGYL</sequence>
<evidence type="ECO:0000256" key="3">
    <source>
        <dbReference type="SAM" id="MobiDB-lite"/>
    </source>
</evidence>
<evidence type="ECO:0000259" key="4">
    <source>
        <dbReference type="Pfam" id="PF06414"/>
    </source>
</evidence>
<dbReference type="PROSITE" id="PS00675">
    <property type="entry name" value="SIGMA54_INTERACT_1"/>
    <property type="match status" value="1"/>
</dbReference>
<feature type="region of interest" description="Disordered" evidence="3">
    <location>
        <begin position="33"/>
        <end position="55"/>
    </location>
</feature>
<dbReference type="OrthoDB" id="2881954at2759"/>
<proteinExistence type="predicted"/>
<dbReference type="InterPro" id="IPR027417">
    <property type="entry name" value="P-loop_NTPase"/>
</dbReference>
<keyword evidence="6" id="KW-1185">Reference proteome</keyword>
<comment type="caution">
    <text evidence="5">The sequence shown here is derived from an EMBL/GenBank/DDBJ whole genome shotgun (WGS) entry which is preliminary data.</text>
</comment>
<accession>A0A166U474</accession>
<dbReference type="InterPro" id="IPR025662">
    <property type="entry name" value="Sigma_54_int_dom_ATP-bd_1"/>
</dbReference>
<organism evidence="5 6">
    <name type="scientific">Moelleriella libera RCEF 2490</name>
    <dbReference type="NCBI Taxonomy" id="1081109"/>
    <lineage>
        <taxon>Eukaryota</taxon>
        <taxon>Fungi</taxon>
        <taxon>Dikarya</taxon>
        <taxon>Ascomycota</taxon>
        <taxon>Pezizomycotina</taxon>
        <taxon>Sordariomycetes</taxon>
        <taxon>Hypocreomycetidae</taxon>
        <taxon>Hypocreales</taxon>
        <taxon>Clavicipitaceae</taxon>
        <taxon>Moelleriella</taxon>
    </lineage>
</organism>
<reference evidence="5 6" key="1">
    <citation type="journal article" date="2016" name="Genome Biol. Evol.">
        <title>Divergent and convergent evolution of fungal pathogenicity.</title>
        <authorList>
            <person name="Shang Y."/>
            <person name="Xiao G."/>
            <person name="Zheng P."/>
            <person name="Cen K."/>
            <person name="Zhan S."/>
            <person name="Wang C."/>
        </authorList>
    </citation>
    <scope>NUCLEOTIDE SEQUENCE [LARGE SCALE GENOMIC DNA]</scope>
    <source>
        <strain evidence="5 6">RCEF 2490</strain>
    </source>
</reference>
<dbReference type="GO" id="GO:0005524">
    <property type="term" value="F:ATP binding"/>
    <property type="evidence" value="ECO:0007669"/>
    <property type="project" value="UniProtKB-KW"/>
</dbReference>
<evidence type="ECO:0000313" key="6">
    <source>
        <dbReference type="Proteomes" id="UP000078544"/>
    </source>
</evidence>
<feature type="domain" description="Zeta toxin" evidence="4">
    <location>
        <begin position="53"/>
        <end position="247"/>
    </location>
</feature>
<evidence type="ECO:0000256" key="2">
    <source>
        <dbReference type="ARBA" id="ARBA00022840"/>
    </source>
</evidence>
<dbReference type="InterPro" id="IPR010488">
    <property type="entry name" value="Zeta_toxin_domain"/>
</dbReference>
<dbReference type="Gene3D" id="3.40.50.300">
    <property type="entry name" value="P-loop containing nucleotide triphosphate hydrolases"/>
    <property type="match status" value="1"/>
</dbReference>
<protein>
    <submittedName>
        <fullName evidence="5">Zeta toxin family protein</fullName>
    </submittedName>
</protein>
<dbReference type="Proteomes" id="UP000078544">
    <property type="component" value="Unassembled WGS sequence"/>
</dbReference>
<dbReference type="SUPFAM" id="SSF52540">
    <property type="entry name" value="P-loop containing nucleoside triphosphate hydrolases"/>
    <property type="match status" value="1"/>
</dbReference>
<feature type="compositionally biased region" description="Basic residues" evidence="3">
    <location>
        <begin position="46"/>
        <end position="55"/>
    </location>
</feature>
<dbReference type="GO" id="GO:0016301">
    <property type="term" value="F:kinase activity"/>
    <property type="evidence" value="ECO:0007669"/>
    <property type="project" value="InterPro"/>
</dbReference>
<name>A0A166U474_9HYPO</name>
<dbReference type="AlphaFoldDB" id="A0A166U474"/>
<keyword evidence="2" id="KW-0067">ATP-binding</keyword>
<evidence type="ECO:0000256" key="1">
    <source>
        <dbReference type="ARBA" id="ARBA00022741"/>
    </source>
</evidence>
<evidence type="ECO:0000313" key="5">
    <source>
        <dbReference type="EMBL" id="OAA32034.1"/>
    </source>
</evidence>